<proteinExistence type="predicted"/>
<dbReference type="EMBL" id="MF417942">
    <property type="protein sequence ID" value="ASN72117.1"/>
    <property type="molecule type" value="Genomic_DNA"/>
</dbReference>
<evidence type="ECO:0000313" key="2">
    <source>
        <dbReference type="EMBL" id="ASN68430.1"/>
    </source>
</evidence>
<protein>
    <submittedName>
        <fullName evidence="4">Uncharacterized protein</fullName>
    </submittedName>
</protein>
<organism evidence="4">
    <name type="scientific">uncultured Caudovirales phage</name>
    <dbReference type="NCBI Taxonomy" id="2100421"/>
    <lineage>
        <taxon>Viruses</taxon>
        <taxon>Duplodnaviria</taxon>
        <taxon>Heunggongvirae</taxon>
        <taxon>Uroviricota</taxon>
        <taxon>Caudoviricetes</taxon>
        <taxon>Peduoviridae</taxon>
        <taxon>Maltschvirus</taxon>
        <taxon>Maltschvirus maltsch</taxon>
    </lineage>
</organism>
<sequence>MSLFQCYACGCRENTVTSNFWVRMEGQWRGLPSQPWMLCSACDPSIHEWHGEFDRLYLPKGEFCTNAQGNLEHIATGKSVSDFLAGEKH</sequence>
<evidence type="ECO:0000313" key="4">
    <source>
        <dbReference type="EMBL" id="ASN68612.1"/>
    </source>
</evidence>
<dbReference type="EMBL" id="MF417877">
    <property type="protein sequence ID" value="ASN68483.1"/>
    <property type="molecule type" value="Genomic_DNA"/>
</dbReference>
<evidence type="ECO:0000313" key="3">
    <source>
        <dbReference type="EMBL" id="ASN68483.1"/>
    </source>
</evidence>
<reference evidence="4" key="1">
    <citation type="submission" date="2017-06" db="EMBL/GenBank/DDBJ databases">
        <title>Novel phages from South African skin metaviromes.</title>
        <authorList>
            <person name="van Zyl L.J."/>
            <person name="Abrahams Y."/>
            <person name="Stander E.A."/>
            <person name="Kirby B.M."/>
            <person name="Clavaud C."/>
            <person name="Farcet C."/>
            <person name="Breton L."/>
            <person name="Trindade M.I."/>
        </authorList>
    </citation>
    <scope>NUCLEOTIDE SEQUENCE</scope>
</reference>
<dbReference type="EMBL" id="MF417876">
    <property type="protein sequence ID" value="ASN68430.1"/>
    <property type="molecule type" value="Genomic_DNA"/>
</dbReference>
<evidence type="ECO:0000313" key="5">
    <source>
        <dbReference type="EMBL" id="ASN72117.1"/>
    </source>
</evidence>
<evidence type="ECO:0000313" key="1">
    <source>
        <dbReference type="EMBL" id="ASN68015.1"/>
    </source>
</evidence>
<gene>
    <name evidence="2" type="ORF">3F6_89</name>
    <name evidence="1" type="ORF">3S4_87</name>
    <name evidence="5" type="ORF">7F6_16</name>
    <name evidence="4" type="ORF">8S7_79</name>
    <name evidence="3" type="ORF">9F7_46</name>
</gene>
<accession>A0A2H4J0W8</accession>
<name>A0A2H4J0W8_9CAUD</name>
<dbReference type="EMBL" id="MF417869">
    <property type="protein sequence ID" value="ASN68015.1"/>
    <property type="molecule type" value="Genomic_DNA"/>
</dbReference>
<dbReference type="EMBL" id="MF417878">
    <property type="protein sequence ID" value="ASN68612.1"/>
    <property type="molecule type" value="Genomic_DNA"/>
</dbReference>